<reference evidence="3 4" key="1">
    <citation type="journal article" date="2012" name="Science">
        <title>The Paleozoic origin of enzymatic lignin decomposition reconstructed from 31 fungal genomes.</title>
        <authorList>
            <person name="Floudas D."/>
            <person name="Binder M."/>
            <person name="Riley R."/>
            <person name="Barry K."/>
            <person name="Blanchette R.A."/>
            <person name="Henrissat B."/>
            <person name="Martinez A.T."/>
            <person name="Otillar R."/>
            <person name="Spatafora J.W."/>
            <person name="Yadav J.S."/>
            <person name="Aerts A."/>
            <person name="Benoit I."/>
            <person name="Boyd A."/>
            <person name="Carlson A."/>
            <person name="Copeland A."/>
            <person name="Coutinho P.M."/>
            <person name="de Vries R.P."/>
            <person name="Ferreira P."/>
            <person name="Findley K."/>
            <person name="Foster B."/>
            <person name="Gaskell J."/>
            <person name="Glotzer D."/>
            <person name="Gorecki P."/>
            <person name="Heitman J."/>
            <person name="Hesse C."/>
            <person name="Hori C."/>
            <person name="Igarashi K."/>
            <person name="Jurgens J.A."/>
            <person name="Kallen N."/>
            <person name="Kersten P."/>
            <person name="Kohler A."/>
            <person name="Kuees U."/>
            <person name="Kumar T.K.A."/>
            <person name="Kuo A."/>
            <person name="LaButti K."/>
            <person name="Larrondo L.F."/>
            <person name="Lindquist E."/>
            <person name="Ling A."/>
            <person name="Lombard V."/>
            <person name="Lucas S."/>
            <person name="Lundell T."/>
            <person name="Martin R."/>
            <person name="McLaughlin D.J."/>
            <person name="Morgenstern I."/>
            <person name="Morin E."/>
            <person name="Murat C."/>
            <person name="Nagy L.G."/>
            <person name="Nolan M."/>
            <person name="Ohm R.A."/>
            <person name="Patyshakuliyeva A."/>
            <person name="Rokas A."/>
            <person name="Ruiz-Duenas F.J."/>
            <person name="Sabat G."/>
            <person name="Salamov A."/>
            <person name="Samejima M."/>
            <person name="Schmutz J."/>
            <person name="Slot J.C."/>
            <person name="St John F."/>
            <person name="Stenlid J."/>
            <person name="Sun H."/>
            <person name="Sun S."/>
            <person name="Syed K."/>
            <person name="Tsang A."/>
            <person name="Wiebenga A."/>
            <person name="Young D."/>
            <person name="Pisabarro A."/>
            <person name="Eastwood D.C."/>
            <person name="Martin F."/>
            <person name="Cullen D."/>
            <person name="Grigoriev I.V."/>
            <person name="Hibbett D.S."/>
        </authorList>
    </citation>
    <scope>NUCLEOTIDE SEQUENCE [LARGE SCALE GENOMIC DNA]</scope>
    <source>
        <strain evidence="3 4">ATCC 11539</strain>
    </source>
</reference>
<dbReference type="InterPro" id="IPR046521">
    <property type="entry name" value="DUF6698"/>
</dbReference>
<keyword evidence="4" id="KW-1185">Reference proteome</keyword>
<protein>
    <submittedName>
        <fullName evidence="3">Uncharacterized protein</fullName>
    </submittedName>
</protein>
<accession>S7R712</accession>
<dbReference type="EMBL" id="KB469334">
    <property type="protein sequence ID" value="EPQ50175.1"/>
    <property type="molecule type" value="Genomic_DNA"/>
</dbReference>
<evidence type="ECO:0000313" key="3">
    <source>
        <dbReference type="EMBL" id="EPQ50175.1"/>
    </source>
</evidence>
<name>S7R712_GLOTA</name>
<feature type="coiled-coil region" evidence="1">
    <location>
        <begin position="47"/>
        <end position="74"/>
    </location>
</feature>
<evidence type="ECO:0000313" key="4">
    <source>
        <dbReference type="Proteomes" id="UP000030669"/>
    </source>
</evidence>
<evidence type="ECO:0000256" key="2">
    <source>
        <dbReference type="SAM" id="MobiDB-lite"/>
    </source>
</evidence>
<dbReference type="eggNOG" id="KOG2571">
    <property type="taxonomic scope" value="Eukaryota"/>
</dbReference>
<feature type="compositionally biased region" description="Basic and acidic residues" evidence="2">
    <location>
        <begin position="8"/>
        <end position="17"/>
    </location>
</feature>
<dbReference type="RefSeq" id="XP_007871367.1">
    <property type="nucleotide sequence ID" value="XM_007873176.1"/>
</dbReference>
<dbReference type="OMA" id="RFRRECT"/>
<feature type="region of interest" description="Disordered" evidence="2">
    <location>
        <begin position="1"/>
        <end position="29"/>
    </location>
</feature>
<dbReference type="HOGENOM" id="CLU_554382_0_0_1"/>
<gene>
    <name evidence="3" type="ORF">GLOTRDRAFT_134188</name>
</gene>
<dbReference type="KEGG" id="gtr:GLOTRDRAFT_134188"/>
<dbReference type="AlphaFoldDB" id="S7R712"/>
<dbReference type="GeneID" id="19302949"/>
<dbReference type="Pfam" id="PF20414">
    <property type="entry name" value="DUF6698"/>
    <property type="match status" value="1"/>
</dbReference>
<dbReference type="OrthoDB" id="3231188at2759"/>
<organism evidence="3 4">
    <name type="scientific">Gloeophyllum trabeum (strain ATCC 11539 / FP-39264 / Madison 617)</name>
    <name type="common">Brown rot fungus</name>
    <dbReference type="NCBI Taxonomy" id="670483"/>
    <lineage>
        <taxon>Eukaryota</taxon>
        <taxon>Fungi</taxon>
        <taxon>Dikarya</taxon>
        <taxon>Basidiomycota</taxon>
        <taxon>Agaricomycotina</taxon>
        <taxon>Agaricomycetes</taxon>
        <taxon>Gloeophyllales</taxon>
        <taxon>Gloeophyllaceae</taxon>
        <taxon>Gloeophyllum</taxon>
    </lineage>
</organism>
<proteinExistence type="predicted"/>
<sequence>MSSSSSRSESDAERSSDSEGSCAPQHFTSSTPRDVLLKVLKTREVDLANAQESLKACQLENGALRDRIHTLEAENARMSSMAMPAGGSNKDVSLAVEKFGDDVKAWSRKYFWLKEPFMASALFSHPLPDGNTVDYRDDARFSNDAALLNCLVAEVADFLPDHLQEPLREDQKLAALFRSHHAQTRATAISNLRTHGMRIFDFSPQDNVHSGAFYLGFDRAKLQIFQSFLKWQGRTSYRAMAPILYPNKIKDDAQIFRNPILYRAGKVLLLGPTSLDETSRAGKKSKVKTLGINSVEEGTIAMIATLVIFVLSPDRTFPTEGKGAVSGIDYQVFFNNYKRILLSTRESQSTKETMALYNLNIFGSARGASGLSGDPLSGNESDVEEIEQLLERARLQGSLEDEGAAGRSKSLSAAAPEANDCPISATASVQQDSGRSDDNHAAPVSIAQARTVSYAVSSDTARSSSKKVRAPRKGKDKVAVVETAARRSGRKK</sequence>
<evidence type="ECO:0000256" key="1">
    <source>
        <dbReference type="SAM" id="Coils"/>
    </source>
</evidence>
<feature type="region of interest" description="Disordered" evidence="2">
    <location>
        <begin position="397"/>
        <end position="492"/>
    </location>
</feature>
<feature type="compositionally biased region" description="Basic residues" evidence="2">
    <location>
        <begin position="464"/>
        <end position="475"/>
    </location>
</feature>
<feature type="compositionally biased region" description="Polar residues" evidence="2">
    <location>
        <begin position="448"/>
        <end position="463"/>
    </location>
</feature>
<keyword evidence="1" id="KW-0175">Coiled coil</keyword>
<dbReference type="Proteomes" id="UP000030669">
    <property type="component" value="Unassembled WGS sequence"/>
</dbReference>